<name>A0A0B4XHT9_9HYPH</name>
<sequence length="344" mass="37883">MTELQGALIGCGFFAINQMHAWNDVEGARIVAICDRDPARLKVVGDQFGIDRRYRDAEALFADGGFDFVDIATTVESHRALVEMAARHKVPAICQKPFAKTLSDAKIMVETCRNAGVALMVHENFRWQTPIQAVRKALEVGAIGTPFWGRFSFRSGYDVFSGQPYLAEGERFIIEDLGIHVLDIARYILGDVSAVTARTKRVNPKIKGEDVATILLDHKNGATSVVDVSYATRLLTEPFPETLVELDGSEGTIRLTQGYGLKVTNAEGTTTTNVSPKLLPWASRPWHNIQESVYAIQQHWVDQLKRGMEHSTSGADNLRTFALVEGAYESAAKGQTIDVGAMLQ</sequence>
<dbReference type="EMBL" id="CP006880">
    <property type="protein sequence ID" value="AJD45972.1"/>
    <property type="molecule type" value="Genomic_DNA"/>
</dbReference>
<dbReference type="InterPro" id="IPR036291">
    <property type="entry name" value="NAD(P)-bd_dom_sf"/>
</dbReference>
<feature type="domain" description="Gfo/Idh/MocA-like oxidoreductase N-terminal" evidence="1">
    <location>
        <begin position="7"/>
        <end position="121"/>
    </location>
</feature>
<dbReference type="HOGENOM" id="CLU_023194_1_4_5"/>
<evidence type="ECO:0000259" key="1">
    <source>
        <dbReference type="Pfam" id="PF01408"/>
    </source>
</evidence>
<evidence type="ECO:0000313" key="3">
    <source>
        <dbReference type="EMBL" id="AJD45972.1"/>
    </source>
</evidence>
<evidence type="ECO:0000313" key="4">
    <source>
        <dbReference type="Proteomes" id="UP000031368"/>
    </source>
</evidence>
<accession>A0A0B4XHT9</accession>
<dbReference type="InterPro" id="IPR000683">
    <property type="entry name" value="Gfo/Idh/MocA-like_OxRdtase_N"/>
</dbReference>
<dbReference type="AlphaFoldDB" id="A0A0B4XHT9"/>
<dbReference type="KEGG" id="rga:RGR602_PC01948"/>
<dbReference type="Pfam" id="PF22725">
    <property type="entry name" value="GFO_IDH_MocA_C3"/>
    <property type="match status" value="1"/>
</dbReference>
<dbReference type="InterPro" id="IPR051317">
    <property type="entry name" value="Gfo/Idh/MocA_oxidoreduct"/>
</dbReference>
<protein>
    <submittedName>
        <fullName evidence="3">Oxidoreductase protein</fullName>
    </submittedName>
</protein>
<organism evidence="3 4">
    <name type="scientific">Rhizobium gallicum bv. gallicum R602sp</name>
    <dbReference type="NCBI Taxonomy" id="1041138"/>
    <lineage>
        <taxon>Bacteria</taxon>
        <taxon>Pseudomonadati</taxon>
        <taxon>Pseudomonadota</taxon>
        <taxon>Alphaproteobacteria</taxon>
        <taxon>Hyphomicrobiales</taxon>
        <taxon>Rhizobiaceae</taxon>
        <taxon>Rhizobium/Agrobacterium group</taxon>
        <taxon>Rhizobium</taxon>
    </lineage>
</organism>
<dbReference type="SUPFAM" id="SSF51735">
    <property type="entry name" value="NAD(P)-binding Rossmann-fold domains"/>
    <property type="match status" value="1"/>
</dbReference>
<dbReference type="PANTHER" id="PTHR43708:SF8">
    <property type="entry name" value="OXIDOREDUCTASE"/>
    <property type="match status" value="1"/>
</dbReference>
<reference evidence="3 4" key="1">
    <citation type="submission" date="2013-11" db="EMBL/GenBank/DDBJ databases">
        <title>Complete genome sequence of Rhizobium gallicum bv. gallicum R602.</title>
        <authorList>
            <person name="Bustos P."/>
            <person name="Santamaria R.I."/>
            <person name="Lozano L."/>
            <person name="Acosta J.L."/>
            <person name="Ormeno-Orrillo E."/>
            <person name="Rogel M.A."/>
            <person name="Romero D."/>
            <person name="Cevallos M.A."/>
            <person name="Martinez-Romero E."/>
            <person name="Gonzalez V."/>
        </authorList>
    </citation>
    <scope>NUCLEOTIDE SEQUENCE [LARGE SCALE GENOMIC DNA]</scope>
    <source>
        <strain evidence="3 4">R602</strain>
        <plasmid evidence="3 4">pRgalR602c</plasmid>
    </source>
</reference>
<geneLocation type="plasmid" evidence="3 4">
    <name>pRgalR602c</name>
</geneLocation>
<dbReference type="Proteomes" id="UP000031368">
    <property type="component" value="Plasmid pRgalR602c"/>
</dbReference>
<dbReference type="RefSeq" id="WP_040116062.1">
    <property type="nucleotide sequence ID" value="NZ_CP006880.1"/>
</dbReference>
<dbReference type="PANTHER" id="PTHR43708">
    <property type="entry name" value="CONSERVED EXPRESSED OXIDOREDUCTASE (EUROFUNG)"/>
    <property type="match status" value="1"/>
</dbReference>
<gene>
    <name evidence="3" type="ORF">RGR602_PC01948</name>
</gene>
<dbReference type="Gene3D" id="3.40.50.720">
    <property type="entry name" value="NAD(P)-binding Rossmann-like Domain"/>
    <property type="match status" value="1"/>
</dbReference>
<dbReference type="InterPro" id="IPR055170">
    <property type="entry name" value="GFO_IDH_MocA-like_dom"/>
</dbReference>
<dbReference type="Gene3D" id="3.30.360.10">
    <property type="entry name" value="Dihydrodipicolinate Reductase, domain 2"/>
    <property type="match status" value="1"/>
</dbReference>
<dbReference type="Pfam" id="PF01408">
    <property type="entry name" value="GFO_IDH_MocA"/>
    <property type="match status" value="1"/>
</dbReference>
<proteinExistence type="predicted"/>
<evidence type="ECO:0000259" key="2">
    <source>
        <dbReference type="Pfam" id="PF22725"/>
    </source>
</evidence>
<keyword evidence="4" id="KW-1185">Reference proteome</keyword>
<dbReference type="SUPFAM" id="SSF55347">
    <property type="entry name" value="Glyceraldehyde-3-phosphate dehydrogenase-like, C-terminal domain"/>
    <property type="match status" value="1"/>
</dbReference>
<keyword evidence="3" id="KW-0614">Plasmid</keyword>
<feature type="domain" description="GFO/IDH/MocA-like oxidoreductase" evidence="2">
    <location>
        <begin position="131"/>
        <end position="254"/>
    </location>
</feature>
<dbReference type="GO" id="GO:0000166">
    <property type="term" value="F:nucleotide binding"/>
    <property type="evidence" value="ECO:0007669"/>
    <property type="project" value="InterPro"/>
</dbReference>